<reference evidence="7 8" key="1">
    <citation type="journal article" date="2018" name="Nat. Ecol. Evol.">
        <title>Genomic signatures of mitonuclear coevolution across populations of Tigriopus californicus.</title>
        <authorList>
            <person name="Barreto F.S."/>
            <person name="Watson E.T."/>
            <person name="Lima T.G."/>
            <person name="Willett C.S."/>
            <person name="Edmands S."/>
            <person name="Li W."/>
            <person name="Burton R.S."/>
        </authorList>
    </citation>
    <scope>NUCLEOTIDE SEQUENCE [LARGE SCALE GENOMIC DNA]</scope>
    <source>
        <strain evidence="7 8">San Diego</strain>
    </source>
</reference>
<dbReference type="Pfam" id="PF01370">
    <property type="entry name" value="Epimerase"/>
    <property type="match status" value="1"/>
</dbReference>
<dbReference type="PANTHER" id="PTHR12126:SF11">
    <property type="entry name" value="NADH DEHYDROGENASE [UBIQUINONE] 1 ALPHA SUBCOMPLEX SUBUNIT 9, MITOCHONDRIAL"/>
    <property type="match status" value="1"/>
</dbReference>
<name>A0A553P6P0_TIGCA</name>
<sequence length="441" mass="49564">MATCSVSKTVQTLGQSFHKLATPTLGSSGPGFTAQFSSTSVDSAAKDVSTDFKGAARLASLKKGPGFRSSFSGTVATVFGATGLVGRTVCNRLGKIGSQMVIPYHKDHYSFMRLKVCGDLGQVLFTPYYLKDEESIRKAIKHSNVVINLVGRQWETRNFSFHEVNVEGPARLARIAREMGVKRFIHISDINARENPKSLFLPGGSKYLRTKWLGEQRVLEEFPDATIFRPTEMFGPGDSYLSYYFSLGRLQYRVNLPLWKKGEETVKAPLYYSDLGQAIVNSISNPSAKGNIYEAYGPERFLLSELMDYTFALAERDYQEFGYKRVDLRFRPLFLAKAKMMEMLPLGVKYFGGNTLERLDRSCLSDEVLGLDNLEDLGVNPVNIRVPLKYECDVYRYFAHYVPETIADELPIPPLEPISTIEERKLQMKDEVNPLKLLGLA</sequence>
<dbReference type="AlphaFoldDB" id="A0A553P6P0"/>
<dbReference type="InterPro" id="IPR051207">
    <property type="entry name" value="ComplexI_NDUFA9_subunit"/>
</dbReference>
<evidence type="ECO:0000313" key="7">
    <source>
        <dbReference type="EMBL" id="TRY73358.1"/>
    </source>
</evidence>
<feature type="domain" description="NAD-dependent epimerase/dehydratase" evidence="6">
    <location>
        <begin position="77"/>
        <end position="288"/>
    </location>
</feature>
<dbReference type="PANTHER" id="PTHR12126">
    <property type="entry name" value="NADH-UBIQUINONE OXIDOREDUCTASE 39 KDA SUBUNIT-RELATED"/>
    <property type="match status" value="1"/>
</dbReference>
<protein>
    <recommendedName>
        <fullName evidence="2">NADH dehydrogenase [ubiquinone] 1 alpha subcomplex subunit 9, mitochondrial</fullName>
    </recommendedName>
    <alternativeName>
        <fullName evidence="4">Complex I-39kD</fullName>
    </alternativeName>
    <alternativeName>
        <fullName evidence="3">NADH-ubiquinone oxidoreductase 39 kDa subunit</fullName>
    </alternativeName>
</protein>
<evidence type="ECO:0000256" key="1">
    <source>
        <dbReference type="ARBA" id="ARBA00038501"/>
    </source>
</evidence>
<gene>
    <name evidence="7" type="ORF">TCAL_09109</name>
</gene>
<dbReference type="Proteomes" id="UP000318571">
    <property type="component" value="Chromosome 3"/>
</dbReference>
<evidence type="ECO:0000313" key="8">
    <source>
        <dbReference type="Proteomes" id="UP000318571"/>
    </source>
</evidence>
<comment type="subunit">
    <text evidence="5">Complex I is composed of 45 different subunits. This a component of the hydrophobic protein fraction. Interacts with BLOC1S1. Interacts with SLC2A4. Interacts with CLOCK. Interacts with RAB5IF.</text>
</comment>
<dbReference type="CDD" id="cd05271">
    <property type="entry name" value="NDUFA9_like_SDR_a"/>
    <property type="match status" value="1"/>
</dbReference>
<dbReference type="GO" id="GO:0044877">
    <property type="term" value="F:protein-containing complex binding"/>
    <property type="evidence" value="ECO:0007669"/>
    <property type="project" value="TreeGrafter"/>
</dbReference>
<comment type="similarity">
    <text evidence="1">Belongs to the complex I NDUFA9 subunit family.</text>
</comment>
<keyword evidence="8" id="KW-1185">Reference proteome</keyword>
<dbReference type="InterPro" id="IPR036291">
    <property type="entry name" value="NAD(P)-bd_dom_sf"/>
</dbReference>
<evidence type="ECO:0000256" key="2">
    <source>
        <dbReference type="ARBA" id="ARBA00040720"/>
    </source>
</evidence>
<dbReference type="EMBL" id="VCGU01000007">
    <property type="protein sequence ID" value="TRY73358.1"/>
    <property type="molecule type" value="Genomic_DNA"/>
</dbReference>
<comment type="caution">
    <text evidence="7">The sequence shown here is derived from an EMBL/GenBank/DDBJ whole genome shotgun (WGS) entry which is preliminary data.</text>
</comment>
<proteinExistence type="inferred from homology"/>
<evidence type="ECO:0000256" key="5">
    <source>
        <dbReference type="ARBA" id="ARBA00046455"/>
    </source>
</evidence>
<evidence type="ECO:0000256" key="4">
    <source>
        <dbReference type="ARBA" id="ARBA00043145"/>
    </source>
</evidence>
<dbReference type="STRING" id="6832.A0A553P6P0"/>
<evidence type="ECO:0000256" key="3">
    <source>
        <dbReference type="ARBA" id="ARBA00042000"/>
    </source>
</evidence>
<evidence type="ECO:0000259" key="6">
    <source>
        <dbReference type="Pfam" id="PF01370"/>
    </source>
</evidence>
<dbReference type="GO" id="GO:0005739">
    <property type="term" value="C:mitochondrion"/>
    <property type="evidence" value="ECO:0007669"/>
    <property type="project" value="TreeGrafter"/>
</dbReference>
<dbReference type="OrthoDB" id="275457at2759"/>
<accession>A0A553P6P0</accession>
<dbReference type="SUPFAM" id="SSF51735">
    <property type="entry name" value="NAD(P)-binding Rossmann-fold domains"/>
    <property type="match status" value="1"/>
</dbReference>
<dbReference type="OMA" id="LTHMENQ"/>
<dbReference type="InterPro" id="IPR001509">
    <property type="entry name" value="Epimerase_deHydtase"/>
</dbReference>
<organism evidence="7 8">
    <name type="scientific">Tigriopus californicus</name>
    <name type="common">Marine copepod</name>
    <dbReference type="NCBI Taxonomy" id="6832"/>
    <lineage>
        <taxon>Eukaryota</taxon>
        <taxon>Metazoa</taxon>
        <taxon>Ecdysozoa</taxon>
        <taxon>Arthropoda</taxon>
        <taxon>Crustacea</taxon>
        <taxon>Multicrustacea</taxon>
        <taxon>Hexanauplia</taxon>
        <taxon>Copepoda</taxon>
        <taxon>Harpacticoida</taxon>
        <taxon>Harpacticidae</taxon>
        <taxon>Tigriopus</taxon>
    </lineage>
</organism>
<dbReference type="Gene3D" id="3.40.50.720">
    <property type="entry name" value="NAD(P)-binding Rossmann-like Domain"/>
    <property type="match status" value="1"/>
</dbReference>